<sequence>MHLHFAFASCSMESLFFLVLFFQDGVSELVGWFESWGIRTDWMEMRIKESSDTVVDEYKNLEAPSLFPYDLISLLVYNLTYIHAHKSSQHPSYNPNQQYLTHNPQSKSHHRRLNFQLQDSKDPYIYINPSRSPPSSTLKPSFHTHYFLTTP</sequence>
<dbReference type="AlphaFoldDB" id="A0A9X0DH19"/>
<accession>A0A9X0DH19</accession>
<name>A0A9X0DH19_9HELO</name>
<feature type="chain" id="PRO_5040746540" evidence="1">
    <location>
        <begin position="28"/>
        <end position="151"/>
    </location>
</feature>
<dbReference type="Proteomes" id="UP001152300">
    <property type="component" value="Unassembled WGS sequence"/>
</dbReference>
<dbReference type="EMBL" id="JAPEIS010000010">
    <property type="protein sequence ID" value="KAJ8062599.1"/>
    <property type="molecule type" value="Genomic_DNA"/>
</dbReference>
<gene>
    <name evidence="2" type="ORF">OCU04_009123</name>
</gene>
<proteinExistence type="predicted"/>
<protein>
    <submittedName>
        <fullName evidence="2">Uncharacterized protein</fullName>
    </submittedName>
</protein>
<keyword evidence="3" id="KW-1185">Reference proteome</keyword>
<evidence type="ECO:0000256" key="1">
    <source>
        <dbReference type="SAM" id="SignalP"/>
    </source>
</evidence>
<comment type="caution">
    <text evidence="2">The sequence shown here is derived from an EMBL/GenBank/DDBJ whole genome shotgun (WGS) entry which is preliminary data.</text>
</comment>
<feature type="signal peptide" evidence="1">
    <location>
        <begin position="1"/>
        <end position="27"/>
    </location>
</feature>
<evidence type="ECO:0000313" key="3">
    <source>
        <dbReference type="Proteomes" id="UP001152300"/>
    </source>
</evidence>
<evidence type="ECO:0000313" key="2">
    <source>
        <dbReference type="EMBL" id="KAJ8062599.1"/>
    </source>
</evidence>
<organism evidence="2 3">
    <name type="scientific">Sclerotinia nivalis</name>
    <dbReference type="NCBI Taxonomy" id="352851"/>
    <lineage>
        <taxon>Eukaryota</taxon>
        <taxon>Fungi</taxon>
        <taxon>Dikarya</taxon>
        <taxon>Ascomycota</taxon>
        <taxon>Pezizomycotina</taxon>
        <taxon>Leotiomycetes</taxon>
        <taxon>Helotiales</taxon>
        <taxon>Sclerotiniaceae</taxon>
        <taxon>Sclerotinia</taxon>
    </lineage>
</organism>
<reference evidence="2" key="1">
    <citation type="submission" date="2022-11" db="EMBL/GenBank/DDBJ databases">
        <title>Genome Resource of Sclerotinia nivalis Strain SnTB1, a Plant Pathogen Isolated from American Ginseng.</title>
        <authorList>
            <person name="Fan S."/>
        </authorList>
    </citation>
    <scope>NUCLEOTIDE SEQUENCE</scope>
    <source>
        <strain evidence="2">SnTB1</strain>
    </source>
</reference>
<keyword evidence="1" id="KW-0732">Signal</keyword>